<dbReference type="Gene3D" id="3.40.1160.10">
    <property type="entry name" value="Acetylglutamate kinase-like"/>
    <property type="match status" value="1"/>
</dbReference>
<dbReference type="CDD" id="cd04254">
    <property type="entry name" value="AAK_UMPK-PyrH-Ec"/>
    <property type="match status" value="1"/>
</dbReference>
<protein>
    <recommendedName>
        <fullName evidence="11">Uridylate kinase</fullName>
        <shortName evidence="11">UK</shortName>
        <ecNumber evidence="11">2.7.4.22</ecNumber>
    </recommendedName>
    <alternativeName>
        <fullName evidence="11">Uridine monophosphate kinase</fullName>
        <shortName evidence="11">UMP kinase</shortName>
        <shortName evidence="11">UMPK</shortName>
    </alternativeName>
</protein>
<comment type="subcellular location">
    <subcellularLocation>
        <location evidence="1 11">Cytoplasm</location>
    </subcellularLocation>
</comment>
<dbReference type="Proteomes" id="UP000700908">
    <property type="component" value="Unassembled WGS sequence"/>
</dbReference>
<feature type="binding site" evidence="11">
    <location>
        <position position="168"/>
    </location>
    <ligand>
        <name>ATP</name>
        <dbReference type="ChEBI" id="CHEBI:30616"/>
    </ligand>
</feature>
<comment type="subunit">
    <text evidence="11">Homohexamer.</text>
</comment>
<evidence type="ECO:0000256" key="1">
    <source>
        <dbReference type="ARBA" id="ARBA00004496"/>
    </source>
</evidence>
<keyword evidence="8 11" id="KW-0067">ATP-binding</keyword>
<keyword evidence="14" id="KW-1185">Reference proteome</keyword>
<dbReference type="SUPFAM" id="SSF53633">
    <property type="entry name" value="Carbamate kinase-like"/>
    <property type="match status" value="1"/>
</dbReference>
<feature type="binding site" evidence="11">
    <location>
        <position position="74"/>
    </location>
    <ligand>
        <name>UMP</name>
        <dbReference type="ChEBI" id="CHEBI:57865"/>
    </ligand>
</feature>
<evidence type="ECO:0000256" key="11">
    <source>
        <dbReference type="HAMAP-Rule" id="MF_01220"/>
    </source>
</evidence>
<dbReference type="InterPro" id="IPR015963">
    <property type="entry name" value="Uridylate_kinase_bac"/>
</dbReference>
<evidence type="ECO:0000313" key="14">
    <source>
        <dbReference type="Proteomes" id="UP000700908"/>
    </source>
</evidence>
<dbReference type="EC" id="2.7.4.22" evidence="11"/>
<evidence type="ECO:0000256" key="10">
    <source>
        <dbReference type="ARBA" id="ARBA00047767"/>
    </source>
</evidence>
<comment type="caution">
    <text evidence="11">Lacks conserved residue(s) required for the propagation of feature annotation.</text>
</comment>
<evidence type="ECO:0000256" key="9">
    <source>
        <dbReference type="ARBA" id="ARBA00022975"/>
    </source>
</evidence>
<feature type="binding site" evidence="11">
    <location>
        <position position="54"/>
    </location>
    <ligand>
        <name>UMP</name>
        <dbReference type="ChEBI" id="CHEBI:57865"/>
    </ligand>
</feature>
<keyword evidence="9 11" id="KW-0665">Pyrimidine biosynthesis</keyword>
<comment type="similarity">
    <text evidence="3 11">Belongs to the UMP kinase family.</text>
</comment>
<dbReference type="RefSeq" id="WP_222199747.1">
    <property type="nucleotide sequence ID" value="NZ_JAIMFO010000007.1"/>
</dbReference>
<feature type="binding site" evidence="11">
    <location>
        <begin position="135"/>
        <end position="142"/>
    </location>
    <ligand>
        <name>UMP</name>
        <dbReference type="ChEBI" id="CHEBI:57865"/>
    </ligand>
</feature>
<feature type="binding site" evidence="11">
    <location>
        <position position="171"/>
    </location>
    <ligand>
        <name>ATP</name>
        <dbReference type="ChEBI" id="CHEBI:30616"/>
    </ligand>
</feature>
<dbReference type="Pfam" id="PF00696">
    <property type="entry name" value="AA_kinase"/>
    <property type="match status" value="1"/>
</dbReference>
<dbReference type="EMBL" id="JAIMFO010000007">
    <property type="protein sequence ID" value="MBY4798037.1"/>
    <property type="molecule type" value="Genomic_DNA"/>
</dbReference>
<comment type="pathway">
    <text evidence="2 11">Pyrimidine metabolism; CTP biosynthesis via de novo pathway; UDP from UMP (UMPK route): step 1/1.</text>
</comment>
<feature type="binding site" evidence="11">
    <location>
        <position position="162"/>
    </location>
    <ligand>
        <name>ATP</name>
        <dbReference type="ChEBI" id="CHEBI:30616"/>
    </ligand>
</feature>
<dbReference type="GO" id="GO:0033862">
    <property type="term" value="F:UMP kinase activity"/>
    <property type="evidence" value="ECO:0007669"/>
    <property type="project" value="UniProtKB-EC"/>
</dbReference>
<sequence>MTEYRYQRVLLKLSGEALMGESSYGIDPVVTERLARQIKKISDEGIEVGIVVGGGNIFRGLAASADGMDRAQADYMGMLATVMNALALQDAFEQQGCASRVMSAIQMNEVCEPYIRRRAMNHLAKGEIVIFAAGSGNPFFTTDTAAALRACEIGADCLMKATKVDGIYDSDPVRNEDAIRFDTISYHEVLVRGLQVMDATATALCQDNNMPIVVLNIEGEDNILRALSGEPVGTVVFQEE</sequence>
<evidence type="ECO:0000256" key="6">
    <source>
        <dbReference type="ARBA" id="ARBA00022741"/>
    </source>
</evidence>
<organism evidence="13 14">
    <name type="scientific">Collinsella ureilytica</name>
    <dbReference type="NCBI Taxonomy" id="2869515"/>
    <lineage>
        <taxon>Bacteria</taxon>
        <taxon>Bacillati</taxon>
        <taxon>Actinomycetota</taxon>
        <taxon>Coriobacteriia</taxon>
        <taxon>Coriobacteriales</taxon>
        <taxon>Coriobacteriaceae</taxon>
        <taxon>Collinsella</taxon>
    </lineage>
</organism>
<dbReference type="PIRSF" id="PIRSF005650">
    <property type="entry name" value="Uridylate_kin"/>
    <property type="match status" value="1"/>
</dbReference>
<dbReference type="PANTHER" id="PTHR42833:SF4">
    <property type="entry name" value="URIDYLATE KINASE PUMPKIN, CHLOROPLASTIC"/>
    <property type="match status" value="1"/>
</dbReference>
<keyword evidence="7 11" id="KW-0418">Kinase</keyword>
<comment type="function">
    <text evidence="11">Catalyzes the reversible phosphorylation of UMP to UDP.</text>
</comment>
<keyword evidence="4 11" id="KW-0963">Cytoplasm</keyword>
<dbReference type="InterPro" id="IPR001048">
    <property type="entry name" value="Asp/Glu/Uridylate_kinase"/>
</dbReference>
<comment type="catalytic activity">
    <reaction evidence="10 11">
        <text>UMP + ATP = UDP + ADP</text>
        <dbReference type="Rhea" id="RHEA:24400"/>
        <dbReference type="ChEBI" id="CHEBI:30616"/>
        <dbReference type="ChEBI" id="CHEBI:57865"/>
        <dbReference type="ChEBI" id="CHEBI:58223"/>
        <dbReference type="ChEBI" id="CHEBI:456216"/>
        <dbReference type="EC" id="2.7.4.22"/>
    </reaction>
</comment>
<feature type="domain" description="Aspartate/glutamate/uridylate kinase" evidence="12">
    <location>
        <begin position="8"/>
        <end position="216"/>
    </location>
</feature>
<evidence type="ECO:0000259" key="12">
    <source>
        <dbReference type="Pfam" id="PF00696"/>
    </source>
</evidence>
<comment type="activity regulation">
    <text evidence="11">Inhibited by UTP.</text>
</comment>
<dbReference type="InterPro" id="IPR036393">
    <property type="entry name" value="AceGlu_kinase-like_sf"/>
</dbReference>
<evidence type="ECO:0000256" key="8">
    <source>
        <dbReference type="ARBA" id="ARBA00022840"/>
    </source>
</evidence>
<feature type="binding site" evidence="11">
    <location>
        <position position="59"/>
    </location>
    <ligand>
        <name>ATP</name>
        <dbReference type="ChEBI" id="CHEBI:30616"/>
    </ligand>
</feature>
<keyword evidence="5 11" id="KW-0808">Transferase</keyword>
<evidence type="ECO:0000256" key="4">
    <source>
        <dbReference type="ARBA" id="ARBA00022490"/>
    </source>
</evidence>
<keyword evidence="6 11" id="KW-0547">Nucleotide-binding</keyword>
<dbReference type="InterPro" id="IPR011817">
    <property type="entry name" value="Uridylate_kinase"/>
</dbReference>
<evidence type="ECO:0000256" key="3">
    <source>
        <dbReference type="ARBA" id="ARBA00007614"/>
    </source>
</evidence>
<dbReference type="PANTHER" id="PTHR42833">
    <property type="entry name" value="URIDYLATE KINASE"/>
    <property type="match status" value="1"/>
</dbReference>
<name>A0ABS7ML83_9ACTN</name>
<comment type="caution">
    <text evidence="13">The sequence shown here is derived from an EMBL/GenBank/DDBJ whole genome shotgun (WGS) entry which is preliminary data.</text>
</comment>
<evidence type="ECO:0000256" key="7">
    <source>
        <dbReference type="ARBA" id="ARBA00022777"/>
    </source>
</evidence>
<evidence type="ECO:0000256" key="2">
    <source>
        <dbReference type="ARBA" id="ARBA00004791"/>
    </source>
</evidence>
<dbReference type="NCBIfam" id="TIGR02075">
    <property type="entry name" value="pyrH_bact"/>
    <property type="match status" value="1"/>
</dbReference>
<reference evidence="13 14" key="1">
    <citation type="submission" date="2021-08" db="EMBL/GenBank/DDBJ databases">
        <title>Collinsella faecalis sp. nov. isolated from swine faeces.</title>
        <authorList>
            <person name="Oh B.S."/>
            <person name="Lee J.H."/>
        </authorList>
    </citation>
    <scope>NUCLEOTIDE SEQUENCE [LARGE SCALE GENOMIC DNA]</scope>
    <source>
        <strain evidence="13 14">AGMB00827</strain>
    </source>
</reference>
<feature type="binding site" evidence="11">
    <location>
        <position position="55"/>
    </location>
    <ligand>
        <name>ATP</name>
        <dbReference type="ChEBI" id="CHEBI:30616"/>
    </ligand>
</feature>
<gene>
    <name evidence="11 13" type="primary">pyrH</name>
    <name evidence="13" type="ORF">K6V98_06730</name>
</gene>
<dbReference type="HAMAP" id="MF_01220_B">
    <property type="entry name" value="PyrH_B"/>
    <property type="match status" value="1"/>
</dbReference>
<feature type="binding site" evidence="11">
    <location>
        <begin position="12"/>
        <end position="15"/>
    </location>
    <ligand>
        <name>ATP</name>
        <dbReference type="ChEBI" id="CHEBI:30616"/>
    </ligand>
</feature>
<proteinExistence type="inferred from homology"/>
<evidence type="ECO:0000313" key="13">
    <source>
        <dbReference type="EMBL" id="MBY4798037.1"/>
    </source>
</evidence>
<evidence type="ECO:0000256" key="5">
    <source>
        <dbReference type="ARBA" id="ARBA00022679"/>
    </source>
</evidence>
<accession>A0ABS7ML83</accession>